<gene>
    <name evidence="2" type="ORF">H9798_02265</name>
</gene>
<organism evidence="2 3">
    <name type="scientific">Candidatus Mediterraneibacter pullicola</name>
    <dbReference type="NCBI Taxonomy" id="2838682"/>
    <lineage>
        <taxon>Bacteria</taxon>
        <taxon>Bacillati</taxon>
        <taxon>Bacillota</taxon>
        <taxon>Clostridia</taxon>
        <taxon>Lachnospirales</taxon>
        <taxon>Lachnospiraceae</taxon>
        <taxon>Mediterraneibacter</taxon>
    </lineage>
</organism>
<feature type="transmembrane region" description="Helical" evidence="1">
    <location>
        <begin position="244"/>
        <end position="268"/>
    </location>
</feature>
<feature type="transmembrane region" description="Helical" evidence="1">
    <location>
        <begin position="190"/>
        <end position="207"/>
    </location>
</feature>
<reference evidence="2" key="1">
    <citation type="journal article" date="2021" name="PeerJ">
        <title>Extensive microbial diversity within the chicken gut microbiome revealed by metagenomics and culture.</title>
        <authorList>
            <person name="Gilroy R."/>
            <person name="Ravi A."/>
            <person name="Getino M."/>
            <person name="Pursley I."/>
            <person name="Horton D.L."/>
            <person name="Alikhan N.F."/>
            <person name="Baker D."/>
            <person name="Gharbi K."/>
            <person name="Hall N."/>
            <person name="Watson M."/>
            <person name="Adriaenssens E.M."/>
            <person name="Foster-Nyarko E."/>
            <person name="Jarju S."/>
            <person name="Secka A."/>
            <person name="Antonio M."/>
            <person name="Oren A."/>
            <person name="Chaudhuri R.R."/>
            <person name="La Ragione R."/>
            <person name="Hildebrand F."/>
            <person name="Pallen M.J."/>
        </authorList>
    </citation>
    <scope>NUCLEOTIDE SEQUENCE</scope>
    <source>
        <strain evidence="2">ChiSjej2B20-11307</strain>
    </source>
</reference>
<feature type="transmembrane region" description="Helical" evidence="1">
    <location>
        <begin position="111"/>
        <end position="136"/>
    </location>
</feature>
<evidence type="ECO:0000256" key="1">
    <source>
        <dbReference type="SAM" id="Phobius"/>
    </source>
</evidence>
<sequence>MSTLLIWREKLQKIYAGYSGYILKGLQFLMGLILFALINSNIGFMKIASSIVCTVGLAAVCTFFPMIVMVMAATVLILVHFYALSLPIAVVAAVIFLIMYIFYFRFTPRKAWIVLLSAMAFGLKIPFVIPVVFGLLGTPVWIVPAACGIMGYYMTDFVKGSAAALRNVDAEGLAGSLVSSTKQILGNKEMWLMIIAVMVGILVVHVIRTRAVDHAWKIASASGAVVCLVIGSVGNIVLKGDLSYVSMIVSAVIGALLGLVLEFLFFCVDYSRTENIQFEDDEYYYYVKAVPKVGVAAPEKTVKHITEDTGDRSDNTDDILLTRSLSKELGLEKERHE</sequence>
<dbReference type="EMBL" id="DXAK01000010">
    <property type="protein sequence ID" value="HJA05963.1"/>
    <property type="molecule type" value="Genomic_DNA"/>
</dbReference>
<protein>
    <submittedName>
        <fullName evidence="2">Uncharacterized protein</fullName>
    </submittedName>
</protein>
<keyword evidence="1" id="KW-1133">Transmembrane helix</keyword>
<keyword evidence="1" id="KW-0472">Membrane</keyword>
<comment type="caution">
    <text evidence="2">The sequence shown here is derived from an EMBL/GenBank/DDBJ whole genome shotgun (WGS) entry which is preliminary data.</text>
</comment>
<feature type="transmembrane region" description="Helical" evidence="1">
    <location>
        <begin position="84"/>
        <end position="104"/>
    </location>
</feature>
<feature type="transmembrane region" description="Helical" evidence="1">
    <location>
        <begin position="219"/>
        <end position="238"/>
    </location>
</feature>
<accession>A0A9D2H7E9</accession>
<dbReference type="AlphaFoldDB" id="A0A9D2H7E9"/>
<evidence type="ECO:0000313" key="2">
    <source>
        <dbReference type="EMBL" id="HJA05963.1"/>
    </source>
</evidence>
<feature type="transmembrane region" description="Helical" evidence="1">
    <location>
        <begin position="51"/>
        <end position="78"/>
    </location>
</feature>
<name>A0A9D2H7E9_9FIRM</name>
<evidence type="ECO:0000313" key="3">
    <source>
        <dbReference type="Proteomes" id="UP000824223"/>
    </source>
</evidence>
<reference evidence="2" key="2">
    <citation type="submission" date="2021-04" db="EMBL/GenBank/DDBJ databases">
        <authorList>
            <person name="Gilroy R."/>
        </authorList>
    </citation>
    <scope>NUCLEOTIDE SEQUENCE</scope>
    <source>
        <strain evidence="2">ChiSjej2B20-11307</strain>
    </source>
</reference>
<proteinExistence type="predicted"/>
<keyword evidence="1" id="KW-0812">Transmembrane</keyword>
<dbReference type="Proteomes" id="UP000824223">
    <property type="component" value="Unassembled WGS sequence"/>
</dbReference>
<feature type="transmembrane region" description="Helical" evidence="1">
    <location>
        <begin position="20"/>
        <end position="39"/>
    </location>
</feature>